<dbReference type="EMBL" id="LLZS01000001">
    <property type="protein sequence ID" value="KUR73424.1"/>
    <property type="molecule type" value="Genomic_DNA"/>
</dbReference>
<dbReference type="PANTHER" id="PTHR11579">
    <property type="entry name" value="PROTEIN-L-ISOASPARTATE O-METHYLTRANSFERASE"/>
    <property type="match status" value="1"/>
</dbReference>
<sequence>MSNSQGTSGEDWADARGALWLAELDSYEQMLEPLGIALLDRAALQNGQHIADIGCGGGRTSRLAAHLVAPSGSVHGIDIAPMLMDEATRRAEAAGIGNVRFSTGDAASFVPEGAPFDRLISRLGVMFFADPEAAFTHLRTLLVEGGRADFMVWASPQDNVWMSGARAIVAEHIELPTADPMAPGPFRLADPDATGSLLHKAGFSQIDIAAWHGAIPVGGSGSDAAKAAEFSLRAFSFANVLEGAEPGLEETIRAKVTAFFQQFETPEGMAVPAKAWLVRAAA</sequence>
<dbReference type="SUPFAM" id="SSF53335">
    <property type="entry name" value="S-adenosyl-L-methionine-dependent methyltransferases"/>
    <property type="match status" value="1"/>
</dbReference>
<keyword evidence="8" id="KW-0949">S-adenosyl-L-methionine</keyword>
<evidence type="ECO:0000256" key="2">
    <source>
        <dbReference type="ARBA" id="ARBA00005369"/>
    </source>
</evidence>
<dbReference type="InterPro" id="IPR029063">
    <property type="entry name" value="SAM-dependent_MTases_sf"/>
</dbReference>
<dbReference type="AlphaFoldDB" id="A0A117UYY8"/>
<dbReference type="CDD" id="cd02440">
    <property type="entry name" value="AdoMet_MTases"/>
    <property type="match status" value="1"/>
</dbReference>
<evidence type="ECO:0000313" key="14">
    <source>
        <dbReference type="Proteomes" id="UP000058012"/>
    </source>
</evidence>
<comment type="subcellular location">
    <subcellularLocation>
        <location evidence="1">Cytoplasm</location>
    </subcellularLocation>
</comment>
<dbReference type="OrthoDB" id="9777638at2"/>
<dbReference type="STRING" id="1117702.AQZ52_00055"/>
<dbReference type="EC" id="2.1.1.77" evidence="3"/>
<organism evidence="13 14">
    <name type="scientific">Novosphingobium fuchskuhlense</name>
    <dbReference type="NCBI Taxonomy" id="1117702"/>
    <lineage>
        <taxon>Bacteria</taxon>
        <taxon>Pseudomonadati</taxon>
        <taxon>Pseudomonadota</taxon>
        <taxon>Alphaproteobacteria</taxon>
        <taxon>Sphingomonadales</taxon>
        <taxon>Sphingomonadaceae</taxon>
        <taxon>Novosphingobium</taxon>
    </lineage>
</organism>
<dbReference type="GO" id="GO:0004719">
    <property type="term" value="F:protein-L-isoaspartate (D-aspartate) O-methyltransferase activity"/>
    <property type="evidence" value="ECO:0007669"/>
    <property type="project" value="UniProtKB-EC"/>
</dbReference>
<reference evidence="13 14" key="1">
    <citation type="submission" date="2015-10" db="EMBL/GenBank/DDBJ databases">
        <title>Draft genome sequence of Novosphingobium fuchskuhlense DSM 25065 isolated from a surface water sample of the southwest basin of Lake Grosse Fuchskuhle.</title>
        <authorList>
            <person name="Ruckert C."/>
            <person name="Winkler A."/>
            <person name="Glaeser J."/>
            <person name="Grossart H.-P."/>
            <person name="Kalinowski J."/>
            <person name="Glaeser S."/>
        </authorList>
    </citation>
    <scope>NUCLEOTIDE SEQUENCE [LARGE SCALE GENOMIC DNA]</scope>
    <source>
        <strain evidence="13 14">FNE08-7</strain>
    </source>
</reference>
<evidence type="ECO:0000313" key="13">
    <source>
        <dbReference type="EMBL" id="KUR73424.1"/>
    </source>
</evidence>
<keyword evidence="5" id="KW-0963">Cytoplasm</keyword>
<keyword evidence="14" id="KW-1185">Reference proteome</keyword>
<comment type="similarity">
    <text evidence="2">Belongs to the methyltransferase superfamily. L-isoaspartyl/D-aspartyl protein methyltransferase family.</text>
</comment>
<evidence type="ECO:0000259" key="12">
    <source>
        <dbReference type="Pfam" id="PF13649"/>
    </source>
</evidence>
<name>A0A117UYY8_9SPHN</name>
<evidence type="ECO:0000256" key="3">
    <source>
        <dbReference type="ARBA" id="ARBA00011890"/>
    </source>
</evidence>
<dbReference type="PANTHER" id="PTHR11579:SF0">
    <property type="entry name" value="PROTEIN-L-ISOASPARTATE(D-ASPARTATE) O-METHYLTRANSFERASE"/>
    <property type="match status" value="1"/>
</dbReference>
<dbReference type="Proteomes" id="UP000058012">
    <property type="component" value="Unassembled WGS sequence"/>
</dbReference>
<evidence type="ECO:0000256" key="7">
    <source>
        <dbReference type="ARBA" id="ARBA00022679"/>
    </source>
</evidence>
<evidence type="ECO:0000256" key="11">
    <source>
        <dbReference type="ARBA" id="ARBA00031350"/>
    </source>
</evidence>
<dbReference type="Gene3D" id="3.40.50.150">
    <property type="entry name" value="Vaccinia Virus protein VP39"/>
    <property type="match status" value="1"/>
</dbReference>
<dbReference type="GO" id="GO:0032259">
    <property type="term" value="P:methylation"/>
    <property type="evidence" value="ECO:0007669"/>
    <property type="project" value="UniProtKB-KW"/>
</dbReference>
<dbReference type="InterPro" id="IPR000682">
    <property type="entry name" value="PCMT"/>
</dbReference>
<dbReference type="InterPro" id="IPR041698">
    <property type="entry name" value="Methyltransf_25"/>
</dbReference>
<feature type="domain" description="Methyltransferase" evidence="12">
    <location>
        <begin position="50"/>
        <end position="146"/>
    </location>
</feature>
<evidence type="ECO:0000256" key="9">
    <source>
        <dbReference type="ARBA" id="ARBA00030757"/>
    </source>
</evidence>
<keyword evidence="7" id="KW-0808">Transferase</keyword>
<comment type="caution">
    <text evidence="13">The sequence shown here is derived from an EMBL/GenBank/DDBJ whole genome shotgun (WGS) entry which is preliminary data.</text>
</comment>
<evidence type="ECO:0000256" key="6">
    <source>
        <dbReference type="ARBA" id="ARBA00022603"/>
    </source>
</evidence>
<evidence type="ECO:0000256" key="4">
    <source>
        <dbReference type="ARBA" id="ARBA00013346"/>
    </source>
</evidence>
<proteinExistence type="inferred from homology"/>
<evidence type="ECO:0000256" key="1">
    <source>
        <dbReference type="ARBA" id="ARBA00004496"/>
    </source>
</evidence>
<dbReference type="RefSeq" id="WP_067905940.1">
    <property type="nucleotide sequence ID" value="NZ_KQ954244.1"/>
</dbReference>
<evidence type="ECO:0000256" key="8">
    <source>
        <dbReference type="ARBA" id="ARBA00022691"/>
    </source>
</evidence>
<gene>
    <name evidence="13" type="ORF">AQZ52_00055</name>
</gene>
<dbReference type="GO" id="GO:0005737">
    <property type="term" value="C:cytoplasm"/>
    <property type="evidence" value="ECO:0007669"/>
    <property type="project" value="UniProtKB-SubCell"/>
</dbReference>
<keyword evidence="6" id="KW-0489">Methyltransferase</keyword>
<evidence type="ECO:0000256" key="10">
    <source>
        <dbReference type="ARBA" id="ARBA00031323"/>
    </source>
</evidence>
<evidence type="ECO:0000256" key="5">
    <source>
        <dbReference type="ARBA" id="ARBA00022490"/>
    </source>
</evidence>
<accession>A0A117UYY8</accession>
<protein>
    <recommendedName>
        <fullName evidence="4">Protein-L-isoaspartate O-methyltransferase</fullName>
        <ecNumber evidence="3">2.1.1.77</ecNumber>
    </recommendedName>
    <alternativeName>
        <fullName evidence="11">L-isoaspartyl protein carboxyl methyltransferase</fullName>
    </alternativeName>
    <alternativeName>
        <fullName evidence="9">Protein L-isoaspartyl methyltransferase</fullName>
    </alternativeName>
    <alternativeName>
        <fullName evidence="10">Protein-beta-aspartate methyltransferase</fullName>
    </alternativeName>
</protein>
<dbReference type="Pfam" id="PF13649">
    <property type="entry name" value="Methyltransf_25"/>
    <property type="match status" value="1"/>
</dbReference>